<protein>
    <submittedName>
        <fullName evidence="2">Uncharacterized protein</fullName>
    </submittedName>
</protein>
<dbReference type="Pfam" id="PF14027">
    <property type="entry name" value="Questin_oxidase"/>
    <property type="match status" value="1"/>
</dbReference>
<organism evidence="2 5">
    <name type="scientific">Adineta ricciae</name>
    <name type="common">Rotifer</name>
    <dbReference type="NCBI Taxonomy" id="249248"/>
    <lineage>
        <taxon>Eukaryota</taxon>
        <taxon>Metazoa</taxon>
        <taxon>Spiralia</taxon>
        <taxon>Gnathifera</taxon>
        <taxon>Rotifera</taxon>
        <taxon>Eurotatoria</taxon>
        <taxon>Bdelloidea</taxon>
        <taxon>Adinetida</taxon>
        <taxon>Adinetidae</taxon>
        <taxon>Adineta</taxon>
    </lineage>
</organism>
<evidence type="ECO:0000313" key="3">
    <source>
        <dbReference type="EMBL" id="CAF1374347.1"/>
    </source>
</evidence>
<comment type="caution">
    <text evidence="2">The sequence shown here is derived from an EMBL/GenBank/DDBJ whole genome shotgun (WGS) entry which is preliminary data.</text>
</comment>
<keyword evidence="1" id="KW-0560">Oxidoreductase</keyword>
<dbReference type="PANTHER" id="PTHR35870:SF1">
    <property type="entry name" value="PROTEIN, PUTATIVE (AFU_ORTHOLOGUE AFUA_5G03330)-RELATED"/>
    <property type="match status" value="1"/>
</dbReference>
<evidence type="ECO:0000313" key="2">
    <source>
        <dbReference type="EMBL" id="CAF1334047.1"/>
    </source>
</evidence>
<dbReference type="AlphaFoldDB" id="A0A815G3W5"/>
<dbReference type="Proteomes" id="UP000663828">
    <property type="component" value="Unassembled WGS sequence"/>
</dbReference>
<evidence type="ECO:0000313" key="5">
    <source>
        <dbReference type="Proteomes" id="UP000663852"/>
    </source>
</evidence>
<keyword evidence="4" id="KW-1185">Reference proteome</keyword>
<proteinExistence type="predicted"/>
<reference evidence="2" key="1">
    <citation type="submission" date="2021-02" db="EMBL/GenBank/DDBJ databases">
        <authorList>
            <person name="Nowell W R."/>
        </authorList>
    </citation>
    <scope>NUCLEOTIDE SEQUENCE</scope>
</reference>
<name>A0A815G3W5_ADIRI</name>
<evidence type="ECO:0000256" key="1">
    <source>
        <dbReference type="ARBA" id="ARBA00023002"/>
    </source>
</evidence>
<sequence length="416" mass="48016">MLSKLFLRNPQIYILPGVTPKTIETCSRFLQDNHEKHHIFFNEDGFHNHTTHHLLAALGLGASCETLERIYEQKKKILQPIPPLHDRKDFDAKKCLGDETYYPDYVKFFTEKLENDKYQGNIQALIEDYFFNDDYLTLALGGAYHSLIHLGYALEFQSKLMAIEGLAMAAVDSVGVQGVLKYMDYGHTPANPKTALEIVELITKDQRFDDKLSYNDKGVKLSKLLERNAGPLVAEYAQMWKCDVDDLRRADILVMAAAIREKKEVHLDFFLMHATTSSLFLNIFVHAFQNPENQTKFLKAKFAVDLLQFVARGRPKLNVNYLLNEHQISKEHQYADVSNPWLPLINKCLTHHDEHVPKTIRALVYAEKFDQAQGKDQISYLKIAQVVMDALFPEKDKDWVHEGIGWEEFWSKVKDL</sequence>
<dbReference type="PANTHER" id="PTHR35870">
    <property type="entry name" value="PROTEIN, PUTATIVE (AFU_ORTHOLOGUE AFUA_5G03330)-RELATED"/>
    <property type="match status" value="1"/>
</dbReference>
<evidence type="ECO:0000313" key="4">
    <source>
        <dbReference type="Proteomes" id="UP000663828"/>
    </source>
</evidence>
<accession>A0A815G3W5</accession>
<dbReference type="Proteomes" id="UP000663852">
    <property type="component" value="Unassembled WGS sequence"/>
</dbReference>
<gene>
    <name evidence="2" type="ORF">EDS130_LOCUS32354</name>
    <name evidence="3" type="ORF">XAT740_LOCUS32716</name>
</gene>
<dbReference type="EMBL" id="CAJNOR010003074">
    <property type="protein sequence ID" value="CAF1374347.1"/>
    <property type="molecule type" value="Genomic_DNA"/>
</dbReference>
<dbReference type="GO" id="GO:0016491">
    <property type="term" value="F:oxidoreductase activity"/>
    <property type="evidence" value="ECO:0007669"/>
    <property type="project" value="UniProtKB-KW"/>
</dbReference>
<dbReference type="EMBL" id="CAJNOJ010000247">
    <property type="protein sequence ID" value="CAF1334047.1"/>
    <property type="molecule type" value="Genomic_DNA"/>
</dbReference>
<dbReference type="OrthoDB" id="10004862at2759"/>
<dbReference type="InterPro" id="IPR025337">
    <property type="entry name" value="Questin_oxidase-like"/>
</dbReference>